<dbReference type="Gene3D" id="3.30.565.10">
    <property type="entry name" value="Histidine kinase-like ATPase, C-terminal domain"/>
    <property type="match status" value="1"/>
</dbReference>
<evidence type="ECO:0000313" key="16">
    <source>
        <dbReference type="Proteomes" id="UP000232638"/>
    </source>
</evidence>
<dbReference type="OrthoDB" id="9809766at2"/>
<evidence type="ECO:0000256" key="10">
    <source>
        <dbReference type="ARBA" id="ARBA00022989"/>
    </source>
</evidence>
<dbReference type="CDD" id="cd00075">
    <property type="entry name" value="HATPase"/>
    <property type="match status" value="1"/>
</dbReference>
<dbReference type="PRINTS" id="PR00344">
    <property type="entry name" value="BCTRLSENSOR"/>
</dbReference>
<dbReference type="SMART" id="SM00387">
    <property type="entry name" value="HATPase_c"/>
    <property type="match status" value="1"/>
</dbReference>
<dbReference type="Proteomes" id="UP000232638">
    <property type="component" value="Chromosome"/>
</dbReference>
<dbReference type="InterPro" id="IPR004358">
    <property type="entry name" value="Sig_transdc_His_kin-like_C"/>
</dbReference>
<dbReference type="SMART" id="SM00388">
    <property type="entry name" value="HisKA"/>
    <property type="match status" value="1"/>
</dbReference>
<dbReference type="SUPFAM" id="SSF55874">
    <property type="entry name" value="ATPase domain of HSP90 chaperone/DNA topoisomerase II/histidine kinase"/>
    <property type="match status" value="1"/>
</dbReference>
<evidence type="ECO:0000256" key="4">
    <source>
        <dbReference type="ARBA" id="ARBA00022553"/>
    </source>
</evidence>
<keyword evidence="12" id="KW-0472">Membrane</keyword>
<protein>
    <recommendedName>
        <fullName evidence="3">histidine kinase</fullName>
        <ecNumber evidence="3">2.7.13.3</ecNumber>
    </recommendedName>
</protein>
<evidence type="ECO:0000256" key="2">
    <source>
        <dbReference type="ARBA" id="ARBA00004141"/>
    </source>
</evidence>
<dbReference type="GO" id="GO:0005524">
    <property type="term" value="F:ATP binding"/>
    <property type="evidence" value="ECO:0007669"/>
    <property type="project" value="UniProtKB-KW"/>
</dbReference>
<dbReference type="InterPro" id="IPR036890">
    <property type="entry name" value="HATPase_C_sf"/>
</dbReference>
<dbReference type="PANTHER" id="PTHR45436:SF14">
    <property type="entry name" value="SENSOR PROTEIN QSEC"/>
    <property type="match status" value="1"/>
</dbReference>
<keyword evidence="11" id="KW-0902">Two-component regulatory system</keyword>
<dbReference type="GO" id="GO:0005886">
    <property type="term" value="C:plasma membrane"/>
    <property type="evidence" value="ECO:0007669"/>
    <property type="project" value="TreeGrafter"/>
</dbReference>
<comment type="subcellular location">
    <subcellularLocation>
        <location evidence="2">Membrane</location>
        <topology evidence="2">Multi-pass membrane protein</topology>
    </subcellularLocation>
</comment>
<dbReference type="InterPro" id="IPR003661">
    <property type="entry name" value="HisK_dim/P_dom"/>
</dbReference>
<dbReference type="KEGG" id="tsy:THSYN_11590"/>
<dbReference type="RefSeq" id="WP_100919299.1">
    <property type="nucleotide sequence ID" value="NZ_CP020370.1"/>
</dbReference>
<dbReference type="Gene3D" id="1.10.287.130">
    <property type="match status" value="1"/>
</dbReference>
<evidence type="ECO:0000256" key="9">
    <source>
        <dbReference type="ARBA" id="ARBA00022840"/>
    </source>
</evidence>
<proteinExistence type="predicted"/>
<keyword evidence="6" id="KW-0812">Transmembrane</keyword>
<dbReference type="PANTHER" id="PTHR45436">
    <property type="entry name" value="SENSOR HISTIDINE KINASE YKOH"/>
    <property type="match status" value="1"/>
</dbReference>
<dbReference type="EMBL" id="CP020370">
    <property type="protein sequence ID" value="AUB81531.1"/>
    <property type="molecule type" value="Genomic_DNA"/>
</dbReference>
<feature type="domain" description="Histidine kinase" evidence="13">
    <location>
        <begin position="232"/>
        <end position="447"/>
    </location>
</feature>
<dbReference type="InterPro" id="IPR003660">
    <property type="entry name" value="HAMP_dom"/>
</dbReference>
<evidence type="ECO:0000256" key="3">
    <source>
        <dbReference type="ARBA" id="ARBA00012438"/>
    </source>
</evidence>
<evidence type="ECO:0000313" key="15">
    <source>
        <dbReference type="EMBL" id="AUB81531.1"/>
    </source>
</evidence>
<evidence type="ECO:0000256" key="5">
    <source>
        <dbReference type="ARBA" id="ARBA00022679"/>
    </source>
</evidence>
<dbReference type="CDD" id="cd00082">
    <property type="entry name" value="HisKA"/>
    <property type="match status" value="1"/>
</dbReference>
<dbReference type="InterPro" id="IPR003594">
    <property type="entry name" value="HATPase_dom"/>
</dbReference>
<dbReference type="Pfam" id="PF00512">
    <property type="entry name" value="HisKA"/>
    <property type="match status" value="1"/>
</dbReference>
<keyword evidence="9" id="KW-0067">ATP-binding</keyword>
<feature type="domain" description="HAMP" evidence="14">
    <location>
        <begin position="172"/>
        <end position="224"/>
    </location>
</feature>
<evidence type="ECO:0000256" key="1">
    <source>
        <dbReference type="ARBA" id="ARBA00000085"/>
    </source>
</evidence>
<reference evidence="15 16" key="1">
    <citation type="submission" date="2017-03" db="EMBL/GenBank/DDBJ databases">
        <title>Complete genome sequence of Candidatus 'Thiodictyon syntrophicum' sp. nov. strain Cad16T, a photolithoautotroph purple sulfur bacterium isolated from an alpine meromictic lake.</title>
        <authorList>
            <person name="Luedin S.M."/>
            <person name="Pothier J.F."/>
            <person name="Danza F."/>
            <person name="Storelli N."/>
            <person name="Wittwer M."/>
            <person name="Tonolla M."/>
        </authorList>
    </citation>
    <scope>NUCLEOTIDE SEQUENCE [LARGE SCALE GENOMIC DNA]</scope>
    <source>
        <strain evidence="15 16">Cad16T</strain>
    </source>
</reference>
<organism evidence="15 16">
    <name type="scientific">Candidatus Thiodictyon syntrophicum</name>
    <dbReference type="NCBI Taxonomy" id="1166950"/>
    <lineage>
        <taxon>Bacteria</taxon>
        <taxon>Pseudomonadati</taxon>
        <taxon>Pseudomonadota</taxon>
        <taxon>Gammaproteobacteria</taxon>
        <taxon>Chromatiales</taxon>
        <taxon>Chromatiaceae</taxon>
        <taxon>Thiodictyon</taxon>
    </lineage>
</organism>
<gene>
    <name evidence="15" type="ORF">THSYN_11590</name>
</gene>
<evidence type="ECO:0000256" key="7">
    <source>
        <dbReference type="ARBA" id="ARBA00022741"/>
    </source>
</evidence>
<dbReference type="GO" id="GO:0000155">
    <property type="term" value="F:phosphorelay sensor kinase activity"/>
    <property type="evidence" value="ECO:0007669"/>
    <property type="project" value="InterPro"/>
</dbReference>
<evidence type="ECO:0000256" key="11">
    <source>
        <dbReference type="ARBA" id="ARBA00023012"/>
    </source>
</evidence>
<evidence type="ECO:0000256" key="6">
    <source>
        <dbReference type="ARBA" id="ARBA00022692"/>
    </source>
</evidence>
<dbReference type="AlphaFoldDB" id="A0A2K8U917"/>
<evidence type="ECO:0000259" key="14">
    <source>
        <dbReference type="PROSITE" id="PS50885"/>
    </source>
</evidence>
<dbReference type="Pfam" id="PF02518">
    <property type="entry name" value="HATPase_c"/>
    <property type="match status" value="1"/>
</dbReference>
<evidence type="ECO:0000256" key="8">
    <source>
        <dbReference type="ARBA" id="ARBA00022777"/>
    </source>
</evidence>
<dbReference type="InterPro" id="IPR005467">
    <property type="entry name" value="His_kinase_dom"/>
</dbReference>
<keyword evidence="10" id="KW-1133">Transmembrane helix</keyword>
<keyword evidence="5" id="KW-0808">Transferase</keyword>
<keyword evidence="8 15" id="KW-0418">Kinase</keyword>
<keyword evidence="7" id="KW-0547">Nucleotide-binding</keyword>
<dbReference type="EC" id="2.7.13.3" evidence="3"/>
<comment type="catalytic activity">
    <reaction evidence="1">
        <text>ATP + protein L-histidine = ADP + protein N-phospho-L-histidine.</text>
        <dbReference type="EC" id="2.7.13.3"/>
    </reaction>
</comment>
<keyword evidence="4" id="KW-0597">Phosphoprotein</keyword>
<evidence type="ECO:0000259" key="13">
    <source>
        <dbReference type="PROSITE" id="PS50109"/>
    </source>
</evidence>
<dbReference type="SUPFAM" id="SSF47384">
    <property type="entry name" value="Homodimeric domain of signal transducing histidine kinase"/>
    <property type="match status" value="1"/>
</dbReference>
<dbReference type="PROSITE" id="PS50885">
    <property type="entry name" value="HAMP"/>
    <property type="match status" value="1"/>
</dbReference>
<keyword evidence="16" id="KW-1185">Reference proteome</keyword>
<dbReference type="InterPro" id="IPR036097">
    <property type="entry name" value="HisK_dim/P_sf"/>
</dbReference>
<evidence type="ECO:0000256" key="12">
    <source>
        <dbReference type="ARBA" id="ARBA00023136"/>
    </source>
</evidence>
<dbReference type="InterPro" id="IPR050428">
    <property type="entry name" value="TCS_sensor_his_kinase"/>
</dbReference>
<sequence>MTSIRRRLLLSLFGLWITVWAAVALTTLDRSGHEVGELMDAQMAQLARVLREISLTDPQPAAKATPQALSAVGHPYESKLSYQRWLGDRLVASFGVAPVTPLAATIGFSDQEFGGARWRVFGLPGNAPDEVLFVAQSDTIREELIHFLTIQALKPILWSLPVSVLLMWLAVGEGLRPLYRLARSIGRRSAERLEPIDGDGVPAEIRPLTAALNDLMERLDQALAAERRFAADASHELRTPFAIIRTYAQIARRSGDPAERQAALDNLIRGVDRASRLISQLLILARLQGEPRATGRGVASLVRAAARVVADWQTDAQAAALTLTAAAAEGEPGVVAVPAAALGILIGNLVENGLKYTPPGGWVQVAIGSGRGSVALRVTDSGPGIPAADRERVFDRFYRPPGQAQPGSGLGLAIVRRICDLYGLRIEIRDGADGVGLSVLVIFPEPSGSPKAHPP</sequence>
<dbReference type="PROSITE" id="PS50109">
    <property type="entry name" value="HIS_KIN"/>
    <property type="match status" value="1"/>
</dbReference>
<name>A0A2K8U917_9GAMM</name>
<accession>A0A2K8U917</accession>